<keyword evidence="4" id="KW-0521">NADP</keyword>
<dbReference type="Gene3D" id="3.40.50.720">
    <property type="entry name" value="NAD(P)-binding Rossmann-like Domain"/>
    <property type="match status" value="1"/>
</dbReference>
<dbReference type="PRINTS" id="PR00081">
    <property type="entry name" value="GDHRDH"/>
</dbReference>
<keyword evidence="5" id="KW-0560">Oxidoreductase</keyword>
<comment type="similarity">
    <text evidence="2">Belongs to the short-chain dehydrogenases/reductases (SDR) family.</text>
</comment>
<dbReference type="PROSITE" id="PS00061">
    <property type="entry name" value="ADH_SHORT"/>
    <property type="match status" value="1"/>
</dbReference>
<evidence type="ECO:0008006" key="8">
    <source>
        <dbReference type="Google" id="ProtNLM"/>
    </source>
</evidence>
<reference evidence="6 7" key="1">
    <citation type="submission" date="2017-05" db="EMBL/GenBank/DDBJ databases">
        <title>Virgibacillus sp. AK90 isolated from a saltern of Kakinada, India.</title>
        <authorList>
            <person name="Gupta V."/>
            <person name="Sidhu C."/>
            <person name="Korpole S."/>
            <person name="Pinnaka A.K."/>
        </authorList>
    </citation>
    <scope>NUCLEOTIDE SEQUENCE [LARGE SCALE GENOMIC DNA]</scope>
    <source>
        <strain evidence="6 7">AK90</strain>
    </source>
</reference>
<comment type="subcellular location">
    <subcellularLocation>
        <location evidence="1">Cytoplasm</location>
    </subcellularLocation>
</comment>
<evidence type="ECO:0000313" key="7">
    <source>
        <dbReference type="Proteomes" id="UP000256488"/>
    </source>
</evidence>
<dbReference type="Proteomes" id="UP000256488">
    <property type="component" value="Unassembled WGS sequence"/>
</dbReference>
<accession>A0A3E0WJW9</accession>
<dbReference type="InterPro" id="IPR002347">
    <property type="entry name" value="SDR_fam"/>
</dbReference>
<evidence type="ECO:0000256" key="5">
    <source>
        <dbReference type="ARBA" id="ARBA00023002"/>
    </source>
</evidence>
<keyword evidence="3" id="KW-0963">Cytoplasm</keyword>
<dbReference type="NCBIfam" id="NF005381">
    <property type="entry name" value="PRK06924.1"/>
    <property type="match status" value="1"/>
</dbReference>
<dbReference type="GO" id="GO:0006729">
    <property type="term" value="P:tetrahydrobiopterin biosynthetic process"/>
    <property type="evidence" value="ECO:0007669"/>
    <property type="project" value="TreeGrafter"/>
</dbReference>
<dbReference type="EMBL" id="NFZX01000062">
    <property type="protein sequence ID" value="RFA32493.1"/>
    <property type="molecule type" value="Genomic_DNA"/>
</dbReference>
<evidence type="ECO:0000313" key="6">
    <source>
        <dbReference type="EMBL" id="RFA32493.1"/>
    </source>
</evidence>
<comment type="caution">
    <text evidence="6">The sequence shown here is derived from an EMBL/GenBank/DDBJ whole genome shotgun (WGS) entry which is preliminary data.</text>
</comment>
<dbReference type="SUPFAM" id="SSF51735">
    <property type="entry name" value="NAD(P)-binding Rossmann-fold domains"/>
    <property type="match status" value="1"/>
</dbReference>
<evidence type="ECO:0000256" key="1">
    <source>
        <dbReference type="ARBA" id="ARBA00004496"/>
    </source>
</evidence>
<dbReference type="AlphaFoldDB" id="A0A3E0WJW9"/>
<evidence type="ECO:0000256" key="3">
    <source>
        <dbReference type="ARBA" id="ARBA00022490"/>
    </source>
</evidence>
<evidence type="ECO:0000256" key="2">
    <source>
        <dbReference type="ARBA" id="ARBA00006484"/>
    </source>
</evidence>
<dbReference type="InterPro" id="IPR051721">
    <property type="entry name" value="Biopterin_syn/organic_redct"/>
</dbReference>
<dbReference type="GO" id="GO:0005737">
    <property type="term" value="C:cytoplasm"/>
    <property type="evidence" value="ECO:0007669"/>
    <property type="project" value="UniProtKB-SubCell"/>
</dbReference>
<dbReference type="PANTHER" id="PTHR44085:SF2">
    <property type="entry name" value="SEPIAPTERIN REDUCTASE"/>
    <property type="match status" value="1"/>
</dbReference>
<name>A0A3E0WJW9_9BACI</name>
<gene>
    <name evidence="6" type="ORF">CAI16_17875</name>
</gene>
<sequence>MRVGWFMDYAIVTGASQGLGKEIAKLLLSYGVHVIGISRSKVIDLHSVADKFKVTFQSVTYDLVDVANLETLLDTITTKYMENNVTKLYLVNNAAVIEPINQGAHISPTSLNYHFQINAVTPMALTNLFLQFANQKDIPLTCLTVTSGAAEKPTFGWTAYCSSKASVNMYTKTIAKEQDELNTKHTIVAFSPGVMDTEMQAQIRSSEKSAFQAVDTFKAYYETKRLQQAGKIASIATEIMLDNNIENGRIYYARDYLS</sequence>
<dbReference type="GO" id="GO:0004757">
    <property type="term" value="F:sepiapterin reductase (NADP+) activity"/>
    <property type="evidence" value="ECO:0007669"/>
    <property type="project" value="TreeGrafter"/>
</dbReference>
<proteinExistence type="inferred from homology"/>
<evidence type="ECO:0000256" key="4">
    <source>
        <dbReference type="ARBA" id="ARBA00022857"/>
    </source>
</evidence>
<organism evidence="6 7">
    <name type="scientific">Virgibacillus dokdonensis</name>
    <dbReference type="NCBI Taxonomy" id="302167"/>
    <lineage>
        <taxon>Bacteria</taxon>
        <taxon>Bacillati</taxon>
        <taxon>Bacillota</taxon>
        <taxon>Bacilli</taxon>
        <taxon>Bacillales</taxon>
        <taxon>Bacillaceae</taxon>
        <taxon>Virgibacillus</taxon>
    </lineage>
</organism>
<dbReference type="Pfam" id="PF00106">
    <property type="entry name" value="adh_short"/>
    <property type="match status" value="1"/>
</dbReference>
<protein>
    <recommendedName>
        <fullName evidence="8">Benzil reductase ((S)-benzoin forming)</fullName>
    </recommendedName>
</protein>
<dbReference type="InterPro" id="IPR020904">
    <property type="entry name" value="Sc_DH/Rdtase_CS"/>
</dbReference>
<dbReference type="PANTHER" id="PTHR44085">
    <property type="entry name" value="SEPIAPTERIN REDUCTASE"/>
    <property type="match status" value="1"/>
</dbReference>
<dbReference type="InterPro" id="IPR036291">
    <property type="entry name" value="NAD(P)-bd_dom_sf"/>
</dbReference>